<accession>F8UH81</accession>
<feature type="compositionally biased region" description="Pro residues" evidence="1">
    <location>
        <begin position="258"/>
        <end position="269"/>
    </location>
</feature>
<evidence type="ECO:0000256" key="1">
    <source>
        <dbReference type="SAM" id="MobiDB-lite"/>
    </source>
</evidence>
<organism evidence="2">
    <name type="scientific">uncultured microorganism</name>
    <dbReference type="NCBI Taxonomy" id="358574"/>
    <lineage>
        <taxon>unclassified sequences</taxon>
        <taxon>environmental samples</taxon>
    </lineage>
</organism>
<feature type="compositionally biased region" description="Low complexity" evidence="1">
    <location>
        <begin position="285"/>
        <end position="295"/>
    </location>
</feature>
<evidence type="ECO:0000313" key="2">
    <source>
        <dbReference type="EMBL" id="AEI30388.1"/>
    </source>
</evidence>
<dbReference type="AlphaFoldDB" id="F8UH81"/>
<dbReference type="EMBL" id="JF805090">
    <property type="protein sequence ID" value="AEI30388.1"/>
    <property type="molecule type" value="Genomic_DNA"/>
</dbReference>
<proteinExistence type="predicted"/>
<protein>
    <submittedName>
        <fullName evidence="2">Conserved hypothetical secreted protein</fullName>
    </submittedName>
</protein>
<feature type="region of interest" description="Disordered" evidence="1">
    <location>
        <begin position="179"/>
        <end position="231"/>
    </location>
</feature>
<reference evidence="2" key="1">
    <citation type="submission" date="2011-04" db="EMBL/GenBank/DDBJ databases">
        <title>Taxonomic and functional metagenomic profiling of the microbial community in the anoxic sediment of a brackish shallow lake (Laguna de Carrizo Central Spain).</title>
        <authorList>
            <consortium name="CONSOLIDER consortium CSD2007-00005"/>
            <person name="Guazzaroni M.-E."/>
            <person name="Richter M."/>
            <person name="Garcia-Salamanca A."/>
            <person name="Yarza P."/>
            <person name="Ferrer M."/>
        </authorList>
    </citation>
    <scope>NUCLEOTIDE SEQUENCE</scope>
</reference>
<gene>
    <name evidence="2" type="ORF">LDC_03217</name>
</gene>
<sequence length="314" mass="34298">MRRSVSTVALAVAAGAVAAALYAAPATAQKMSRSVSWGGNFSVQIDSDDGVLPTYHHRGYTFVEGRQGLRYTIRVYNGTGERVEAVVTVDGRDVITGRQGNYKRQRGYVIDPYGSVEIDGFRTSWSGVAAFRFTEVGESYAARMGDDSDVGVIGVAIFREKDRRPVPVYEDDYYESRRLGSSHGKSAAPSASADAAGGYAARERSEQGIGTGYGEDRYSPASETTFERRSRRPDSKLAIYYDDHQGLIARGVIRPYYPPPPRPYEPNPFPQNNDPGFAPLRRRAPTTPTTTGSSRARPRPPAFLLQSAQPGGPR</sequence>
<feature type="region of interest" description="Disordered" evidence="1">
    <location>
        <begin position="258"/>
        <end position="314"/>
    </location>
</feature>
<name>F8UH81_9ZZZZ</name>
<feature type="compositionally biased region" description="Low complexity" evidence="1">
    <location>
        <begin position="184"/>
        <end position="200"/>
    </location>
</feature>